<dbReference type="GO" id="GO:0006355">
    <property type="term" value="P:regulation of DNA-templated transcription"/>
    <property type="evidence" value="ECO:0007669"/>
    <property type="project" value="TreeGrafter"/>
</dbReference>
<sequence length="84" mass="9519">MKADEEVDVTKSTDVPITLAKVCEFFIQEFTIRSWLHTEESSRGTLQSDDVVNAISHEEVLDFLVDVVLVIFSDSVNIFLLCCH</sequence>
<dbReference type="EMBL" id="JACGCM010002027">
    <property type="protein sequence ID" value="KAF6145884.1"/>
    <property type="molecule type" value="Genomic_DNA"/>
</dbReference>
<gene>
    <name evidence="4" type="ORF">GIB67_028879</name>
</gene>
<evidence type="ECO:0000313" key="4">
    <source>
        <dbReference type="EMBL" id="KAF6145884.1"/>
    </source>
</evidence>
<name>A0A7J7LTM1_9MAGN</name>
<dbReference type="PANTHER" id="PTHR10252">
    <property type="entry name" value="HISTONE-LIKE TRANSCRIPTION FACTOR CCAAT-RELATED"/>
    <property type="match status" value="1"/>
</dbReference>
<keyword evidence="2" id="KW-0539">Nucleus</keyword>
<accession>A0A7J7LTM1</accession>
<dbReference type="GO" id="GO:0046982">
    <property type="term" value="F:protein heterodimerization activity"/>
    <property type="evidence" value="ECO:0007669"/>
    <property type="project" value="InterPro"/>
</dbReference>
<comment type="caution">
    <text evidence="4">The sequence shown here is derived from an EMBL/GenBank/DDBJ whole genome shotgun (WGS) entry which is preliminary data.</text>
</comment>
<dbReference type="AlphaFoldDB" id="A0A7J7LTM1"/>
<reference evidence="4 5" key="1">
    <citation type="journal article" date="2020" name="IScience">
        <title>Genome Sequencing of the Endangered Kingdonia uniflora (Circaeasteraceae, Ranunculales) Reveals Potential Mechanisms of Evolutionary Specialization.</title>
        <authorList>
            <person name="Sun Y."/>
            <person name="Deng T."/>
            <person name="Zhang A."/>
            <person name="Moore M.J."/>
            <person name="Landis J.B."/>
            <person name="Lin N."/>
            <person name="Zhang H."/>
            <person name="Zhang X."/>
            <person name="Huang J."/>
            <person name="Zhang X."/>
            <person name="Sun H."/>
            <person name="Wang H."/>
        </authorList>
    </citation>
    <scope>NUCLEOTIDE SEQUENCE [LARGE SCALE GENOMIC DNA]</scope>
    <source>
        <strain evidence="4">TB1705</strain>
        <tissue evidence="4">Leaf</tissue>
    </source>
</reference>
<dbReference type="InterPro" id="IPR003958">
    <property type="entry name" value="CBFA_NFYB_domain"/>
</dbReference>
<dbReference type="Pfam" id="PF00808">
    <property type="entry name" value="CBFD_NFYB_HMF"/>
    <property type="match status" value="1"/>
</dbReference>
<dbReference type="SUPFAM" id="SSF47113">
    <property type="entry name" value="Histone-fold"/>
    <property type="match status" value="1"/>
</dbReference>
<keyword evidence="5" id="KW-1185">Reference proteome</keyword>
<protein>
    <recommendedName>
        <fullName evidence="3">Transcription factor CBF/NF-Y/archaeal histone domain-containing protein</fullName>
    </recommendedName>
</protein>
<dbReference type="InterPro" id="IPR050568">
    <property type="entry name" value="Transcr_DNA_Rep_Reg"/>
</dbReference>
<evidence type="ECO:0000256" key="1">
    <source>
        <dbReference type="ARBA" id="ARBA00004123"/>
    </source>
</evidence>
<evidence type="ECO:0000259" key="3">
    <source>
        <dbReference type="Pfam" id="PF00808"/>
    </source>
</evidence>
<organism evidence="4 5">
    <name type="scientific">Kingdonia uniflora</name>
    <dbReference type="NCBI Taxonomy" id="39325"/>
    <lineage>
        <taxon>Eukaryota</taxon>
        <taxon>Viridiplantae</taxon>
        <taxon>Streptophyta</taxon>
        <taxon>Embryophyta</taxon>
        <taxon>Tracheophyta</taxon>
        <taxon>Spermatophyta</taxon>
        <taxon>Magnoliopsida</taxon>
        <taxon>Ranunculales</taxon>
        <taxon>Circaeasteraceae</taxon>
        <taxon>Kingdonia</taxon>
    </lineage>
</organism>
<dbReference type="GO" id="GO:0000976">
    <property type="term" value="F:transcription cis-regulatory region binding"/>
    <property type="evidence" value="ECO:0007669"/>
    <property type="project" value="TreeGrafter"/>
</dbReference>
<dbReference type="Gene3D" id="1.10.20.10">
    <property type="entry name" value="Histone, subunit A"/>
    <property type="match status" value="1"/>
</dbReference>
<dbReference type="InterPro" id="IPR009072">
    <property type="entry name" value="Histone-fold"/>
</dbReference>
<dbReference type="PANTHER" id="PTHR10252:SF124">
    <property type="entry name" value="NUCLEAR TRANSCRIPTION FACTOR Y SUBUNIT C-10"/>
    <property type="match status" value="1"/>
</dbReference>
<feature type="domain" description="Transcription factor CBF/NF-Y/archaeal histone" evidence="3">
    <location>
        <begin position="1"/>
        <end position="55"/>
    </location>
</feature>
<dbReference type="Proteomes" id="UP000541444">
    <property type="component" value="Unassembled WGS sequence"/>
</dbReference>
<dbReference type="OrthoDB" id="1272441at2759"/>
<evidence type="ECO:0000256" key="2">
    <source>
        <dbReference type="ARBA" id="ARBA00023242"/>
    </source>
</evidence>
<evidence type="ECO:0000313" key="5">
    <source>
        <dbReference type="Proteomes" id="UP000541444"/>
    </source>
</evidence>
<proteinExistence type="predicted"/>
<comment type="subcellular location">
    <subcellularLocation>
        <location evidence="1">Nucleus</location>
    </subcellularLocation>
</comment>
<dbReference type="GO" id="GO:0005634">
    <property type="term" value="C:nucleus"/>
    <property type="evidence" value="ECO:0007669"/>
    <property type="project" value="UniProtKB-SubCell"/>
</dbReference>